<dbReference type="Proteomes" id="UP001235760">
    <property type="component" value="Unassembled WGS sequence"/>
</dbReference>
<organism evidence="1 2">
    <name type="scientific">Leptothrix discophora</name>
    <dbReference type="NCBI Taxonomy" id="89"/>
    <lineage>
        <taxon>Bacteria</taxon>
        <taxon>Pseudomonadati</taxon>
        <taxon>Pseudomonadota</taxon>
        <taxon>Betaproteobacteria</taxon>
        <taxon>Burkholderiales</taxon>
        <taxon>Sphaerotilaceae</taxon>
        <taxon>Leptothrix</taxon>
    </lineage>
</organism>
<gene>
    <name evidence="1" type="ORF">Q8X39_10095</name>
</gene>
<dbReference type="EMBL" id="JAUZEE010000004">
    <property type="protein sequence ID" value="MDP4300985.1"/>
    <property type="molecule type" value="Genomic_DNA"/>
</dbReference>
<accession>A0ABT9G3C4</accession>
<protein>
    <recommendedName>
        <fullName evidence="3">Tetratricopeptide repeat protein</fullName>
    </recommendedName>
</protein>
<dbReference type="RefSeq" id="WP_305749532.1">
    <property type="nucleotide sequence ID" value="NZ_JAUZEE010000004.1"/>
</dbReference>
<sequence length="232" mass="24856">MSLDAARQAAPAAAVAALDGLVLHPVFSRHRPGSLDPLDQGDAREQWRHLGAAIGRDPLDLESHVQRVRLACAAPLTDFAFGALVDLFMALGPRGRSLRARLLEQAEAWLAPEDAHFLHAHLDAGLSRAVALPSAPGALFHPAVVGVARMVDHLRVAAAQLSAREQAISLLEHGDLDGARDLLEQALLDEPGDADVRDELLGIYRHSRDDAAKTAMAERLQARHGQLPAGWA</sequence>
<evidence type="ECO:0008006" key="3">
    <source>
        <dbReference type="Google" id="ProtNLM"/>
    </source>
</evidence>
<name>A0ABT9G3C4_LEPDI</name>
<keyword evidence="2" id="KW-1185">Reference proteome</keyword>
<reference evidence="1 2" key="1">
    <citation type="submission" date="2023-08" db="EMBL/GenBank/DDBJ databases">
        <authorList>
            <person name="Roldan D.M."/>
            <person name="Menes R.J."/>
        </authorList>
    </citation>
    <scope>NUCLEOTIDE SEQUENCE [LARGE SCALE GENOMIC DNA]</scope>
    <source>
        <strain evidence="1 2">CCM 2812</strain>
    </source>
</reference>
<proteinExistence type="predicted"/>
<evidence type="ECO:0000313" key="1">
    <source>
        <dbReference type="EMBL" id="MDP4300985.1"/>
    </source>
</evidence>
<evidence type="ECO:0000313" key="2">
    <source>
        <dbReference type="Proteomes" id="UP001235760"/>
    </source>
</evidence>
<comment type="caution">
    <text evidence="1">The sequence shown here is derived from an EMBL/GenBank/DDBJ whole genome shotgun (WGS) entry which is preliminary data.</text>
</comment>